<dbReference type="PROSITE" id="PS51898">
    <property type="entry name" value="TYR_RECOMBINASE"/>
    <property type="match status" value="1"/>
</dbReference>
<dbReference type="AlphaFoldDB" id="A0A238ZTD0"/>
<name>A0A238ZTD0_9ACTN</name>
<accession>A0A238ZTD0</accession>
<gene>
    <name evidence="3" type="ORF">SAMN06272737_13313</name>
</gene>
<reference evidence="3 4" key="1">
    <citation type="submission" date="2017-06" db="EMBL/GenBank/DDBJ databases">
        <authorList>
            <person name="Kim H.J."/>
            <person name="Triplett B.A."/>
        </authorList>
    </citation>
    <scope>NUCLEOTIDE SEQUENCE [LARGE SCALE GENOMIC DNA]</scope>
    <source>
        <strain evidence="3 4">DSM 44272</strain>
    </source>
</reference>
<dbReference type="Pfam" id="PF00589">
    <property type="entry name" value="Phage_integrase"/>
    <property type="match status" value="1"/>
</dbReference>
<evidence type="ECO:0000259" key="2">
    <source>
        <dbReference type="PROSITE" id="PS51898"/>
    </source>
</evidence>
<protein>
    <submittedName>
        <fullName evidence="3">Phage integrase family protein</fullName>
    </submittedName>
</protein>
<sequence length="129" mass="13464">MAAGVTLRLTGFVPCCGLIDAYTGGVLARATVPADPDDYVELSGSAWRQTGFVFTTEFGDPCDPRNAFRALRVAAAKAGLPHAGLHTLRHSAASVMLTRGVPLKVVEKRSGAVPDLSGTAPELRFPLSG</sequence>
<dbReference type="InterPro" id="IPR002104">
    <property type="entry name" value="Integrase_catalytic"/>
</dbReference>
<dbReference type="GO" id="GO:0003677">
    <property type="term" value="F:DNA binding"/>
    <property type="evidence" value="ECO:0007669"/>
    <property type="project" value="InterPro"/>
</dbReference>
<dbReference type="GO" id="GO:0015074">
    <property type="term" value="P:DNA integration"/>
    <property type="evidence" value="ECO:0007669"/>
    <property type="project" value="InterPro"/>
</dbReference>
<organism evidence="3 4">
    <name type="scientific">Blastococcus mobilis</name>
    <dbReference type="NCBI Taxonomy" id="1938746"/>
    <lineage>
        <taxon>Bacteria</taxon>
        <taxon>Bacillati</taxon>
        <taxon>Actinomycetota</taxon>
        <taxon>Actinomycetes</taxon>
        <taxon>Geodermatophilales</taxon>
        <taxon>Geodermatophilaceae</taxon>
        <taxon>Blastococcus</taxon>
    </lineage>
</organism>
<dbReference type="SUPFAM" id="SSF56349">
    <property type="entry name" value="DNA breaking-rejoining enzymes"/>
    <property type="match status" value="1"/>
</dbReference>
<feature type="domain" description="Tyr recombinase" evidence="2">
    <location>
        <begin position="1"/>
        <end position="129"/>
    </location>
</feature>
<dbReference type="EMBL" id="FZNO01000033">
    <property type="protein sequence ID" value="SNR86585.1"/>
    <property type="molecule type" value="Genomic_DNA"/>
</dbReference>
<proteinExistence type="predicted"/>
<evidence type="ECO:0000313" key="4">
    <source>
        <dbReference type="Proteomes" id="UP000198403"/>
    </source>
</evidence>
<dbReference type="GO" id="GO:0006310">
    <property type="term" value="P:DNA recombination"/>
    <property type="evidence" value="ECO:0007669"/>
    <property type="project" value="UniProtKB-KW"/>
</dbReference>
<evidence type="ECO:0000256" key="1">
    <source>
        <dbReference type="ARBA" id="ARBA00023172"/>
    </source>
</evidence>
<evidence type="ECO:0000313" key="3">
    <source>
        <dbReference type="EMBL" id="SNR86585.1"/>
    </source>
</evidence>
<dbReference type="Proteomes" id="UP000198403">
    <property type="component" value="Unassembled WGS sequence"/>
</dbReference>
<keyword evidence="4" id="KW-1185">Reference proteome</keyword>
<dbReference type="InterPro" id="IPR013762">
    <property type="entry name" value="Integrase-like_cat_sf"/>
</dbReference>
<keyword evidence="1" id="KW-0233">DNA recombination</keyword>
<dbReference type="InterPro" id="IPR011010">
    <property type="entry name" value="DNA_brk_join_enz"/>
</dbReference>
<dbReference type="Gene3D" id="1.10.443.10">
    <property type="entry name" value="Intergrase catalytic core"/>
    <property type="match status" value="1"/>
</dbReference>